<evidence type="ECO:0000313" key="1">
    <source>
        <dbReference type="EMBL" id="KAK6792418.1"/>
    </source>
</evidence>
<reference evidence="1 2" key="1">
    <citation type="submission" date="2024-02" db="EMBL/GenBank/DDBJ databases">
        <title>de novo genome assembly of Solanum bulbocastanum strain 11H21.</title>
        <authorList>
            <person name="Hosaka A.J."/>
        </authorList>
    </citation>
    <scope>NUCLEOTIDE SEQUENCE [LARGE SCALE GENOMIC DNA]</scope>
    <source>
        <tissue evidence="1">Young leaves</tissue>
    </source>
</reference>
<proteinExistence type="predicted"/>
<protein>
    <submittedName>
        <fullName evidence="1">Uncharacterized protein</fullName>
    </submittedName>
</protein>
<dbReference type="AlphaFoldDB" id="A0AAN8YKI9"/>
<dbReference type="Proteomes" id="UP001371456">
    <property type="component" value="Unassembled WGS sequence"/>
</dbReference>
<name>A0AAN8YKI9_SOLBU</name>
<organism evidence="1 2">
    <name type="scientific">Solanum bulbocastanum</name>
    <name type="common">Wild potato</name>
    <dbReference type="NCBI Taxonomy" id="147425"/>
    <lineage>
        <taxon>Eukaryota</taxon>
        <taxon>Viridiplantae</taxon>
        <taxon>Streptophyta</taxon>
        <taxon>Embryophyta</taxon>
        <taxon>Tracheophyta</taxon>
        <taxon>Spermatophyta</taxon>
        <taxon>Magnoliopsida</taxon>
        <taxon>eudicotyledons</taxon>
        <taxon>Gunneridae</taxon>
        <taxon>Pentapetalae</taxon>
        <taxon>asterids</taxon>
        <taxon>lamiids</taxon>
        <taxon>Solanales</taxon>
        <taxon>Solanaceae</taxon>
        <taxon>Solanoideae</taxon>
        <taxon>Solaneae</taxon>
        <taxon>Solanum</taxon>
    </lineage>
</organism>
<dbReference type="EMBL" id="JBANQN010000004">
    <property type="protein sequence ID" value="KAK6792418.1"/>
    <property type="molecule type" value="Genomic_DNA"/>
</dbReference>
<comment type="caution">
    <text evidence="1">The sequence shown here is derived from an EMBL/GenBank/DDBJ whole genome shotgun (WGS) entry which is preliminary data.</text>
</comment>
<gene>
    <name evidence="1" type="ORF">RDI58_011499</name>
</gene>
<evidence type="ECO:0000313" key="2">
    <source>
        <dbReference type="Proteomes" id="UP001371456"/>
    </source>
</evidence>
<accession>A0AAN8YKI9</accession>
<sequence length="203" mass="24313">MHIKKYVRWVNRTLHKCKVERLDQFRVCFDLNKFAQHEIDKWPEFAFARQVQRQELDLGPFPVTSPELERMEDNTILYNAHFKLYEITNCSSGEESWYKWVERSRYLMRRVKISRRVLRACLIWSLDLEEVEDGTQLVESDHWLVVGRRNYEGTGSRRWERSTEEIELNSDGFIYTIPIWVESPVTVSPEKEKGEPLSTIARI</sequence>
<keyword evidence="2" id="KW-1185">Reference proteome</keyword>